<dbReference type="Pfam" id="PF00733">
    <property type="entry name" value="Asn_synthase"/>
    <property type="match status" value="1"/>
</dbReference>
<evidence type="ECO:0000256" key="1">
    <source>
        <dbReference type="ARBA" id="ARBA00005187"/>
    </source>
</evidence>
<keyword evidence="7" id="KW-1185">Reference proteome</keyword>
<evidence type="ECO:0000313" key="6">
    <source>
        <dbReference type="EMBL" id="MCK8676162.1"/>
    </source>
</evidence>
<accession>A0ABT0I4A4</accession>
<dbReference type="InterPro" id="IPR014729">
    <property type="entry name" value="Rossmann-like_a/b/a_fold"/>
</dbReference>
<feature type="domain" description="Asparagine synthetase" evidence="5">
    <location>
        <begin position="177"/>
        <end position="539"/>
    </location>
</feature>
<dbReference type="Proteomes" id="UP001522868">
    <property type="component" value="Unassembled WGS sequence"/>
</dbReference>
<keyword evidence="3" id="KW-0061">Asparagine biosynthesis</keyword>
<proteinExistence type="predicted"/>
<comment type="catalytic activity">
    <reaction evidence="4">
        <text>L-aspartate + L-glutamine + ATP + H2O = L-asparagine + L-glutamate + AMP + diphosphate + H(+)</text>
        <dbReference type="Rhea" id="RHEA:12228"/>
        <dbReference type="ChEBI" id="CHEBI:15377"/>
        <dbReference type="ChEBI" id="CHEBI:15378"/>
        <dbReference type="ChEBI" id="CHEBI:29985"/>
        <dbReference type="ChEBI" id="CHEBI:29991"/>
        <dbReference type="ChEBI" id="CHEBI:30616"/>
        <dbReference type="ChEBI" id="CHEBI:33019"/>
        <dbReference type="ChEBI" id="CHEBI:58048"/>
        <dbReference type="ChEBI" id="CHEBI:58359"/>
        <dbReference type="ChEBI" id="CHEBI:456215"/>
        <dbReference type="EC" id="6.3.5.4"/>
    </reaction>
</comment>
<sequence length="569" mass="60528">MEESGGATAEERRALRRGPVRVAFDGRCRLVVAGDCGAGRAQLDQALRTVAEHRWTELTRWPGSYWIIAQAPDGTRFIAGDLAGLRPVFLNRTGTGPLWGSDLGHLVRLTGAPLDLGLLTARITHGEQHWPHRTPYRGIELVPGGSAVVVREGEVSTVDVTGIEPVADLRSGAEAFGSALTRAVQRPVREAAEEVGADLSGGLDSGTAVLLAAAIGPVRAVTCTDAHTSAEDTAYASRIAAYAGIEHHIASGSAEHLPFALTDVPPTGEPAAAAVNWDMDRLYRAPVAGSPLHLTGHGGDAVLDATTAAWVGMIQRGYVRDAKRHAYAWARLRGQAPGPYWRALRQTARTGRRESLLCAARVLETGTVGERPPGWTWVPTGQAAMWLTGSGRAVVAALLYEAADGPQPEFADEADQWTALRSTGAAARAELPLYEAIGLHPVHPYLDNQVVRAAFAVPAAERRGVDTFKPLLAAALPQLPPWLTGRRSKGSFTAQRIAGVARHYRALDRLITDSPLVQAGLLDSDAARRTLRATATGRGAAPIGELHHLLITCQWLATRPAAAQREPAC</sequence>
<dbReference type="EMBL" id="JALPTH010000002">
    <property type="protein sequence ID" value="MCK8676162.1"/>
    <property type="molecule type" value="Genomic_DNA"/>
</dbReference>
<organism evidence="6 7">
    <name type="scientific">Streptomyces lichenis</name>
    <dbReference type="NCBI Taxonomy" id="2306967"/>
    <lineage>
        <taxon>Bacteria</taxon>
        <taxon>Bacillati</taxon>
        <taxon>Actinomycetota</taxon>
        <taxon>Actinomycetes</taxon>
        <taxon>Kitasatosporales</taxon>
        <taxon>Streptomycetaceae</taxon>
        <taxon>Streptomyces</taxon>
    </lineage>
</organism>
<dbReference type="Gene3D" id="3.40.50.620">
    <property type="entry name" value="HUPs"/>
    <property type="match status" value="1"/>
</dbReference>
<dbReference type="InterPro" id="IPR029055">
    <property type="entry name" value="Ntn_hydrolases_N"/>
</dbReference>
<dbReference type="PANTHER" id="PTHR43284">
    <property type="entry name" value="ASPARAGINE SYNTHETASE (GLUTAMINE-HYDROLYZING)"/>
    <property type="match status" value="1"/>
</dbReference>
<evidence type="ECO:0000256" key="3">
    <source>
        <dbReference type="ARBA" id="ARBA00022888"/>
    </source>
</evidence>
<comment type="pathway">
    <text evidence="1">Amino-acid biosynthesis; L-asparagine biosynthesis; L-asparagine from L-aspartate (L-Gln route): step 1/1.</text>
</comment>
<gene>
    <name evidence="6" type="ORF">M1O15_01770</name>
</gene>
<keyword evidence="3" id="KW-0028">Amino-acid biosynthesis</keyword>
<dbReference type="InterPro" id="IPR001962">
    <property type="entry name" value="Asn_synthase"/>
</dbReference>
<reference evidence="6 7" key="1">
    <citation type="submission" date="2022-04" db="EMBL/GenBank/DDBJ databases">
        <title>Streptomyces sp. nov. LCR6-01 isolated from Lichen of Dirinaria sp.</title>
        <authorList>
            <person name="Kanchanasin P."/>
            <person name="Tanasupawat S."/>
            <person name="Phongsopitanun W."/>
        </authorList>
    </citation>
    <scope>NUCLEOTIDE SEQUENCE [LARGE SCALE GENOMIC DNA]</scope>
    <source>
        <strain evidence="6 7">LCR6-01</strain>
    </source>
</reference>
<dbReference type="SUPFAM" id="SSF56235">
    <property type="entry name" value="N-terminal nucleophile aminohydrolases (Ntn hydrolases)"/>
    <property type="match status" value="1"/>
</dbReference>
<evidence type="ECO:0000259" key="5">
    <source>
        <dbReference type="Pfam" id="PF00733"/>
    </source>
</evidence>
<dbReference type="InterPro" id="IPR051786">
    <property type="entry name" value="ASN_synthetase/amidase"/>
</dbReference>
<dbReference type="PANTHER" id="PTHR43284:SF1">
    <property type="entry name" value="ASPARAGINE SYNTHETASE"/>
    <property type="match status" value="1"/>
</dbReference>
<name>A0ABT0I4A4_9ACTN</name>
<dbReference type="EC" id="6.3.5.4" evidence="2"/>
<evidence type="ECO:0000313" key="7">
    <source>
        <dbReference type="Proteomes" id="UP001522868"/>
    </source>
</evidence>
<protein>
    <recommendedName>
        <fullName evidence="2">asparagine synthase (glutamine-hydrolyzing)</fullName>
        <ecNumber evidence="2">6.3.5.4</ecNumber>
    </recommendedName>
</protein>
<dbReference type="RefSeq" id="WP_248631366.1">
    <property type="nucleotide sequence ID" value="NZ_JALPTH010000002.1"/>
</dbReference>
<comment type="caution">
    <text evidence="6">The sequence shown here is derived from an EMBL/GenBank/DDBJ whole genome shotgun (WGS) entry which is preliminary data.</text>
</comment>
<evidence type="ECO:0000256" key="2">
    <source>
        <dbReference type="ARBA" id="ARBA00012737"/>
    </source>
</evidence>
<evidence type="ECO:0000256" key="4">
    <source>
        <dbReference type="ARBA" id="ARBA00048741"/>
    </source>
</evidence>
<dbReference type="SUPFAM" id="SSF52402">
    <property type="entry name" value="Adenine nucleotide alpha hydrolases-like"/>
    <property type="match status" value="1"/>
</dbReference>